<dbReference type="VEuPathDB" id="HostDB:ENSBTAG00000053114"/>
<reference evidence="13" key="2">
    <citation type="submission" date="2025-08" db="UniProtKB">
        <authorList>
            <consortium name="Ensembl"/>
        </authorList>
    </citation>
    <scope>IDENTIFICATION</scope>
    <source>
        <strain evidence="13">Hereford</strain>
    </source>
</reference>
<evidence type="ECO:0000313" key="14">
    <source>
        <dbReference type="Proteomes" id="UP000009136"/>
    </source>
</evidence>
<name>A0A3Q1N625_BOVIN</name>
<feature type="transmembrane region" description="Helical" evidence="9">
    <location>
        <begin position="345"/>
        <end position="370"/>
    </location>
</feature>
<dbReference type="AlphaFoldDB" id="A0A3Q1N625"/>
<evidence type="ECO:0000256" key="4">
    <source>
        <dbReference type="ARBA" id="ARBA00022989"/>
    </source>
</evidence>
<protein>
    <submittedName>
        <fullName evidence="13">G protein-coupled receptor 89A</fullName>
    </submittedName>
</protein>
<evidence type="ECO:0000256" key="2">
    <source>
        <dbReference type="ARBA" id="ARBA00009478"/>
    </source>
</evidence>
<comment type="similarity">
    <text evidence="2">Belongs to the Golgi pH regulator (TC 1.A.38) family.</text>
</comment>
<dbReference type="Pfam" id="PF12430">
    <property type="entry name" value="ABA_GPCR"/>
    <property type="match status" value="1"/>
</dbReference>
<dbReference type="InterPro" id="IPR022535">
    <property type="entry name" value="Golgi_pH-regulator_cons_dom"/>
</dbReference>
<dbReference type="Proteomes" id="UP000009136">
    <property type="component" value="Chromosome 3"/>
</dbReference>
<reference evidence="13" key="1">
    <citation type="submission" date="2018-03" db="EMBL/GenBank/DDBJ databases">
        <title>ARS-UCD1.2.</title>
        <authorList>
            <person name="Rosen B.D."/>
            <person name="Bickhart D.M."/>
            <person name="Koren S."/>
            <person name="Schnabel R.D."/>
            <person name="Hall R."/>
            <person name="Zimin A."/>
            <person name="Dreischer C."/>
            <person name="Schultheiss S."/>
            <person name="Schroeder S.G."/>
            <person name="Elsik C.G."/>
            <person name="Couldrey C."/>
            <person name="Liu G.E."/>
            <person name="Van Tassell C.P."/>
            <person name="Phillippy A.M."/>
            <person name="Smith T.P.L."/>
            <person name="Medrano J.F."/>
        </authorList>
    </citation>
    <scope>NUCLEOTIDE SEQUENCE [LARGE SCALE GENOMIC DNA]</scope>
    <source>
        <strain evidence="13">Hereford</strain>
    </source>
</reference>
<keyword evidence="5 9" id="KW-0472">Membrane</keyword>
<dbReference type="GO" id="GO:0016020">
    <property type="term" value="C:membrane"/>
    <property type="evidence" value="ECO:0007669"/>
    <property type="project" value="UniProtKB-SubCell"/>
</dbReference>
<feature type="transmembrane region" description="Helical" evidence="9">
    <location>
        <begin position="288"/>
        <end position="310"/>
    </location>
</feature>
<organism evidence="13 14">
    <name type="scientific">Bos taurus</name>
    <name type="common">Bovine</name>
    <dbReference type="NCBI Taxonomy" id="9913"/>
    <lineage>
        <taxon>Eukaryota</taxon>
        <taxon>Metazoa</taxon>
        <taxon>Chordata</taxon>
        <taxon>Craniata</taxon>
        <taxon>Vertebrata</taxon>
        <taxon>Euteleostomi</taxon>
        <taxon>Mammalia</taxon>
        <taxon>Eutheria</taxon>
        <taxon>Laurasiatheria</taxon>
        <taxon>Artiodactyla</taxon>
        <taxon>Ruminantia</taxon>
        <taxon>Pecora</taxon>
        <taxon>Bovidae</taxon>
        <taxon>Bovinae</taxon>
        <taxon>Bos</taxon>
    </lineage>
</organism>
<keyword evidence="4 9" id="KW-1133">Transmembrane helix</keyword>
<comment type="subcellular location">
    <subcellularLocation>
        <location evidence="1">Membrane</location>
        <topology evidence="1">Multi-pass membrane protein</topology>
    </subcellularLocation>
</comment>
<feature type="transmembrane region" description="Helical" evidence="9">
    <location>
        <begin position="146"/>
        <end position="167"/>
    </location>
</feature>
<dbReference type="InterPro" id="IPR000328">
    <property type="entry name" value="GP41-like"/>
</dbReference>
<dbReference type="GeneTree" id="ENSGT00390000000684"/>
<dbReference type="InParanoid" id="A0A3Q1N625"/>
<gene>
    <name evidence="13" type="primary">GPR89A</name>
</gene>
<comment type="catalytic activity">
    <reaction evidence="8">
        <text>fluoride(in) = fluoride(out)</text>
        <dbReference type="Rhea" id="RHEA:76159"/>
        <dbReference type="ChEBI" id="CHEBI:17051"/>
    </reaction>
</comment>
<feature type="transmembrane region" description="Helical" evidence="9">
    <location>
        <begin position="1024"/>
        <end position="1047"/>
    </location>
</feature>
<feature type="transmembrane region" description="Helical" evidence="9">
    <location>
        <begin position="38"/>
        <end position="66"/>
    </location>
</feature>
<feature type="transmembrane region" description="Helical" evidence="9">
    <location>
        <begin position="860"/>
        <end position="883"/>
    </location>
</feature>
<feature type="domain" description="Abscisic acid G-protein coupled receptor-like" evidence="11">
    <location>
        <begin position="277"/>
        <end position="431"/>
    </location>
</feature>
<evidence type="ECO:0000256" key="3">
    <source>
        <dbReference type="ARBA" id="ARBA00022692"/>
    </source>
</evidence>
<evidence type="ECO:0000259" key="10">
    <source>
        <dbReference type="Pfam" id="PF00517"/>
    </source>
</evidence>
<dbReference type="InterPro" id="IPR025969">
    <property type="entry name" value="ABA_GPCR_dom"/>
</dbReference>
<keyword evidence="3 9" id="KW-0812">Transmembrane</keyword>
<feature type="domain" description="Golgi pH regulator conserved" evidence="12">
    <location>
        <begin position="142"/>
        <end position="207"/>
    </location>
</feature>
<dbReference type="GO" id="GO:0005198">
    <property type="term" value="F:structural molecule activity"/>
    <property type="evidence" value="ECO:0007669"/>
    <property type="project" value="InterPro"/>
</dbReference>
<evidence type="ECO:0000259" key="12">
    <source>
        <dbReference type="Pfam" id="PF12537"/>
    </source>
</evidence>
<dbReference type="Bgee" id="ENSBTAG00000053114">
    <property type="expression patterns" value="Expressed in oocyte and 105 other cell types or tissues"/>
</dbReference>
<feature type="transmembrane region" description="Helical" evidence="9">
    <location>
        <begin position="376"/>
        <end position="398"/>
    </location>
</feature>
<comment type="catalytic activity">
    <reaction evidence="7">
        <text>bromide(in) = bromide(out)</text>
        <dbReference type="Rhea" id="RHEA:75383"/>
        <dbReference type="ChEBI" id="CHEBI:15858"/>
    </reaction>
</comment>
<dbReference type="PANTHER" id="PTHR15948:SF0">
    <property type="entry name" value="GOLGI PH REGULATOR A-RELATED"/>
    <property type="match status" value="1"/>
</dbReference>
<dbReference type="Ensembl" id="ENSBTAT00000071876.2">
    <property type="protein sequence ID" value="ENSBTAP00000065838.2"/>
    <property type="gene ID" value="ENSBTAG00000005809.8"/>
</dbReference>
<keyword evidence="14" id="KW-1185">Reference proteome</keyword>
<feature type="domain" description="Retroviral envelope protein GP41-like" evidence="10">
    <location>
        <begin position="877"/>
        <end position="1038"/>
    </location>
</feature>
<feature type="transmembrane region" description="Helical" evidence="9">
    <location>
        <begin position="110"/>
        <end position="125"/>
    </location>
</feature>
<evidence type="ECO:0000256" key="5">
    <source>
        <dbReference type="ARBA" id="ARBA00023136"/>
    </source>
</evidence>
<feature type="transmembrane region" description="Helical" evidence="9">
    <location>
        <begin position="7"/>
        <end position="26"/>
    </location>
</feature>
<evidence type="ECO:0000256" key="1">
    <source>
        <dbReference type="ARBA" id="ARBA00004141"/>
    </source>
</evidence>
<accession>A0A3Q1N625</accession>
<evidence type="ECO:0000256" key="6">
    <source>
        <dbReference type="ARBA" id="ARBA00024145"/>
    </source>
</evidence>
<dbReference type="Pfam" id="PF12537">
    <property type="entry name" value="GPHR_N"/>
    <property type="match status" value="1"/>
</dbReference>
<dbReference type="Pfam" id="PF00517">
    <property type="entry name" value="GP41"/>
    <property type="match status" value="1"/>
</dbReference>
<sequence>MSFLIDSSIMITSQILFFGFGWLFFMRQLFKDYEVRQYVVQVIFSVTFAFSCTMFELIIFEILGVLNSSSRYFHWKMNLCVILLILVFMVPFYIGYFIVSNIRLLHKQRLLFSCLLWLTFMYFFWKLGDPFPILSPKHGILSIEQLISRVGVIGVTLMALLSGFGAVNCPYTYMSYFLRNVTDTDILALERRLLQTMDMIISKKKRMAMTRRTMFQKGEVHNKPSGFWGMIKSVTTSAPGSENLTLIQQEVDALEELSRQLFLETADLYATKERIEYSKTFKGKYFNFLGYFFSIYCVWKIFMATINIVFDRVGKTDPVTRGIEITVNYLGIQFDVKFWSQHISFILVGIIIVTSIRGLLITLTKFFYAISSSKSSNVIVLLLAQIMGMYFVSSVLLIRMSMPLEYRTIITEVLGELQFNFYHRWFDVIFLPRHARSRDLIDFAGWHRQVVPETGTQESERNDGHCPPRLRMPKRHAGCWKGWYARRRRSLANQMRRLTIQEHDELPSRQQLQTLMREAQNSVAVQGDPISPLSFLITLLFILNQINTAHSEEYSSAYWAYFPNPPLLQPVGWEGRSIPIYTNDTVALGGFSDKHIIPNQVNFSYHGVFDRLPICLSRYFNSTGCLFVGESGYADYDNGCSLYIPGVMKESGIPQRRNGTGPLDIPFCDFGTRGRVTAAPWKLCRDGIATVYNIFGTNESLWDWSPDSARNPGAQDNRKFASRIWNLGGSKVFQTEIWKLAAALGCEGSYLQVGSKVRHGYLWNLTMRYPRACVPHPYALLVGSVNIQPGLRNYNVTCNNCTLTNCIRGITNQTRVLVLRQPAFVMVPVKINGSWYDERGLELWREVEGALMLYRRGIGLIILGFVALVTLTASWITAALSLAQSVQTATFVNNLAQNASVALGTQEDIDKKLEDRLNGLYDVVKFLGEEVQSIKLRLRVQCHADFQWICVTPKKYNGTITAWDKVKAHLEGIWHNENISLDLLHLHQEIMNIENAPRLDLDVAKRAESFVKELFRHVPTVNSIWYLGAAIGGLFLIILTFISCTLYN</sequence>
<evidence type="ECO:0000256" key="8">
    <source>
        <dbReference type="ARBA" id="ARBA00044702"/>
    </source>
</evidence>
<evidence type="ECO:0000259" key="11">
    <source>
        <dbReference type="Pfam" id="PF12430"/>
    </source>
</evidence>
<proteinExistence type="inferred from homology"/>
<dbReference type="PANTHER" id="PTHR15948">
    <property type="entry name" value="G-PROTEIN COUPLED RECEPTOR 89-RELATED"/>
    <property type="match status" value="1"/>
</dbReference>
<feature type="transmembrane region" description="Helical" evidence="9">
    <location>
        <begin position="78"/>
        <end position="98"/>
    </location>
</feature>
<evidence type="ECO:0000256" key="9">
    <source>
        <dbReference type="SAM" id="Phobius"/>
    </source>
</evidence>
<reference evidence="13" key="3">
    <citation type="submission" date="2025-09" db="UniProtKB">
        <authorList>
            <consortium name="Ensembl"/>
        </authorList>
    </citation>
    <scope>IDENTIFICATION</scope>
    <source>
        <strain evidence="13">Hereford</strain>
    </source>
</reference>
<dbReference type="InterPro" id="IPR015672">
    <property type="entry name" value="GPHR/GTG"/>
</dbReference>
<comment type="catalytic activity">
    <reaction evidence="6">
        <text>iodide(out) = iodide(in)</text>
        <dbReference type="Rhea" id="RHEA:66324"/>
        <dbReference type="ChEBI" id="CHEBI:16382"/>
    </reaction>
</comment>
<evidence type="ECO:0000313" key="13">
    <source>
        <dbReference type="Ensembl" id="ENSBTAP00000065838.2"/>
    </source>
</evidence>
<evidence type="ECO:0000256" key="7">
    <source>
        <dbReference type="ARBA" id="ARBA00035085"/>
    </source>
</evidence>